<evidence type="ECO:0000313" key="1">
    <source>
        <dbReference type="EMBL" id="AXJ01236.1"/>
    </source>
</evidence>
<reference evidence="1 2" key="1">
    <citation type="submission" date="2018-03" db="EMBL/GenBank/DDBJ databases">
        <title>Phenotypic and genomic properties of Cyclonatronum proteinivorum gen. nov., sp. nov., a haloalkaliphilic bacteroidete from soda lakes possessing Na+-translocating rhodopsin.</title>
        <authorList>
            <person name="Toshchakov S.V."/>
            <person name="Korzhenkov A."/>
            <person name="Samarov N.I."/>
            <person name="Kublanov I.V."/>
            <person name="Muntyan M.S."/>
            <person name="Sorokin D.Y."/>
        </authorList>
    </citation>
    <scope>NUCLEOTIDE SEQUENCE [LARGE SCALE GENOMIC DNA]</scope>
    <source>
        <strain evidence="1 2">Omega</strain>
    </source>
</reference>
<dbReference type="AlphaFoldDB" id="A0A345UL84"/>
<sequence>MGFEKAFGHTWPIFFWVLLSNFNRIGDVYSFTSASDLLYCYRYEIKVINIHVCITL</sequence>
<evidence type="ECO:0000313" key="2">
    <source>
        <dbReference type="Proteomes" id="UP000254808"/>
    </source>
</evidence>
<dbReference type="KEGG" id="cprv:CYPRO_1986"/>
<accession>A0A345UL84</accession>
<gene>
    <name evidence="1" type="ORF">CYPRO_1986</name>
</gene>
<name>A0A345UL84_9BACT</name>
<dbReference type="Proteomes" id="UP000254808">
    <property type="component" value="Chromosome"/>
</dbReference>
<keyword evidence="2" id="KW-1185">Reference proteome</keyword>
<dbReference type="EMBL" id="CP027806">
    <property type="protein sequence ID" value="AXJ01236.1"/>
    <property type="molecule type" value="Genomic_DNA"/>
</dbReference>
<organism evidence="1 2">
    <name type="scientific">Cyclonatronum proteinivorum</name>
    <dbReference type="NCBI Taxonomy" id="1457365"/>
    <lineage>
        <taxon>Bacteria</taxon>
        <taxon>Pseudomonadati</taxon>
        <taxon>Balneolota</taxon>
        <taxon>Balneolia</taxon>
        <taxon>Balneolales</taxon>
        <taxon>Cyclonatronaceae</taxon>
        <taxon>Cyclonatronum</taxon>
    </lineage>
</organism>
<protein>
    <submittedName>
        <fullName evidence="1">Uncharacterized protein</fullName>
    </submittedName>
</protein>
<proteinExistence type="predicted"/>